<dbReference type="InterPro" id="IPR029058">
    <property type="entry name" value="AB_hydrolase_fold"/>
</dbReference>
<dbReference type="EMBL" id="JBHTBH010000002">
    <property type="protein sequence ID" value="MFC7327032.1"/>
    <property type="molecule type" value="Genomic_DNA"/>
</dbReference>
<dbReference type="Proteomes" id="UP001596540">
    <property type="component" value="Unassembled WGS sequence"/>
</dbReference>
<evidence type="ECO:0000313" key="4">
    <source>
        <dbReference type="Proteomes" id="UP001596540"/>
    </source>
</evidence>
<dbReference type="Pfam" id="PF07859">
    <property type="entry name" value="Abhydrolase_3"/>
    <property type="match status" value="1"/>
</dbReference>
<feature type="domain" description="Alpha/beta hydrolase fold-3" evidence="2">
    <location>
        <begin position="80"/>
        <end position="287"/>
    </location>
</feature>
<evidence type="ECO:0000259" key="2">
    <source>
        <dbReference type="Pfam" id="PF07859"/>
    </source>
</evidence>
<dbReference type="SUPFAM" id="SSF53474">
    <property type="entry name" value="alpha/beta-Hydrolases"/>
    <property type="match status" value="1"/>
</dbReference>
<organism evidence="3 4">
    <name type="scientific">Marinactinospora rubrisoli</name>
    <dbReference type="NCBI Taxonomy" id="2715399"/>
    <lineage>
        <taxon>Bacteria</taxon>
        <taxon>Bacillati</taxon>
        <taxon>Actinomycetota</taxon>
        <taxon>Actinomycetes</taxon>
        <taxon>Streptosporangiales</taxon>
        <taxon>Nocardiopsidaceae</taxon>
        <taxon>Marinactinospora</taxon>
    </lineage>
</organism>
<comment type="caution">
    <text evidence="3">The sequence shown here is derived from an EMBL/GenBank/DDBJ whole genome shotgun (WGS) entry which is preliminary data.</text>
</comment>
<keyword evidence="1 3" id="KW-0378">Hydrolase</keyword>
<dbReference type="InterPro" id="IPR013094">
    <property type="entry name" value="AB_hydrolase_3"/>
</dbReference>
<proteinExistence type="predicted"/>
<evidence type="ECO:0000313" key="3">
    <source>
        <dbReference type="EMBL" id="MFC7327032.1"/>
    </source>
</evidence>
<gene>
    <name evidence="3" type="ORF">ACFQRF_04690</name>
</gene>
<dbReference type="RefSeq" id="WP_379869158.1">
    <property type="nucleotide sequence ID" value="NZ_JBHTBH010000002.1"/>
</dbReference>
<evidence type="ECO:0000256" key="1">
    <source>
        <dbReference type="ARBA" id="ARBA00022801"/>
    </source>
</evidence>
<dbReference type="InterPro" id="IPR050300">
    <property type="entry name" value="GDXG_lipolytic_enzyme"/>
</dbReference>
<accession>A0ABW2KDA3</accession>
<name>A0ABW2KDA3_9ACTN</name>
<reference evidence="4" key="1">
    <citation type="journal article" date="2019" name="Int. J. Syst. Evol. Microbiol.">
        <title>The Global Catalogue of Microorganisms (GCM) 10K type strain sequencing project: providing services to taxonomists for standard genome sequencing and annotation.</title>
        <authorList>
            <consortium name="The Broad Institute Genomics Platform"/>
            <consortium name="The Broad Institute Genome Sequencing Center for Infectious Disease"/>
            <person name="Wu L."/>
            <person name="Ma J."/>
        </authorList>
    </citation>
    <scope>NUCLEOTIDE SEQUENCE [LARGE SCALE GENOMIC DNA]</scope>
    <source>
        <strain evidence="4">CGMCC 4.7382</strain>
    </source>
</reference>
<dbReference type="PANTHER" id="PTHR48081">
    <property type="entry name" value="AB HYDROLASE SUPERFAMILY PROTEIN C4A8.06C"/>
    <property type="match status" value="1"/>
</dbReference>
<dbReference type="PANTHER" id="PTHR48081:SF8">
    <property type="entry name" value="ALPHA_BETA HYDROLASE FOLD-3 DOMAIN-CONTAINING PROTEIN-RELATED"/>
    <property type="match status" value="1"/>
</dbReference>
<protein>
    <submittedName>
        <fullName evidence="3">Alpha/beta hydrolase</fullName>
    </submittedName>
</protein>
<dbReference type="GO" id="GO:0016787">
    <property type="term" value="F:hydrolase activity"/>
    <property type="evidence" value="ECO:0007669"/>
    <property type="project" value="UniProtKB-KW"/>
</dbReference>
<sequence>MEYAIDPELRAWLDLMPRVDITDIAALRRAEEAAAAELSRYEPVIPVHHRDVPIPGPGGAPPVRARIYTPVDRADELPGLLYLHGGGFVLGSVDGFHPEASRVAGELGAVVVSVDYRLAPEHPFPAGVADCFAALTWAAEHAGELGIDPTRLGVGGESAGGGLAAAVALLARDRGGPEPCFQYLGIPELDDRLDTPSMRDFVDTPLWDRRSAELSWDYYLGPGVRGGAGVSPYAAPARAADLSGLPPACVTACQYDPLRDEGLEYARRLIQAGVPTELFHYPGTFHGSTLVTEAAVSKRMVADKMGALRRGLRAGEDEPVR</sequence>
<dbReference type="Gene3D" id="3.40.50.1820">
    <property type="entry name" value="alpha/beta hydrolase"/>
    <property type="match status" value="1"/>
</dbReference>
<keyword evidence="4" id="KW-1185">Reference proteome</keyword>